<gene>
    <name evidence="3" type="ORF">PV09_08764</name>
</gene>
<sequence>MTLRFSCALALLSQGLSVLGQTTQAQFNQVINLNGDMNLNSVQFPDGSRIETFSQTQRQLLVNQNTAPLPGNQVTGTTGNPFVQLTPNSLVIQTNGATDLVGGQIELPINTQTLQQMGVTPDNTFVAKLSADRQSWMVMDTIKTVNNTDSTVRIVKLNNIDGEYIALGRQTAVTGVALTQFGTGPTNQVNITGSGIQENEFTDGFRMSIRASQPMIATLNVKNGISTTMLTALGTGTQSVNNFRYLVTTNLGGVVTNLNRMAAVVQLPINAVRLQTVATAMGATAQSNVRLSVAQRGILANPGGATALQPASPLQRKRQEPSSVQPGTSAETNGASQNNTSNGQLTTGSSTTGQTNGNTGNAGTGTLNPAAATLLLSPTFTPIQNNAVLDTMNARLAIPVTQIDGEYILTVNMASGQAAPAAPQAGSSTQLTVPQAGTSTQLTVPQASTALSSASSESSSSSTTSAGETSTSLTAAAAASTSLKPTGESSTSSESKTSTSAAAAAETSATSQKAATTGSGFVFRRQLPPLPQSQADGSVIVSMEWINYMADIQQKGGAVDVGAMMQQVSPGIASATSPAPASASSGTSVSGLIAGLKARRFQA</sequence>
<feature type="signal peptide" evidence="2">
    <location>
        <begin position="1"/>
        <end position="20"/>
    </location>
</feature>
<feature type="chain" id="PRO_5002238064" evidence="2">
    <location>
        <begin position="21"/>
        <end position="603"/>
    </location>
</feature>
<dbReference type="OrthoDB" id="6513042at2759"/>
<reference evidence="3 4" key="1">
    <citation type="submission" date="2015-01" db="EMBL/GenBank/DDBJ databases">
        <title>The Genome Sequence of Ochroconis gallopava CBS43764.</title>
        <authorList>
            <consortium name="The Broad Institute Genomics Platform"/>
            <person name="Cuomo C."/>
            <person name="de Hoog S."/>
            <person name="Gorbushina A."/>
            <person name="Stielow B."/>
            <person name="Teixiera M."/>
            <person name="Abouelleil A."/>
            <person name="Chapman S.B."/>
            <person name="Priest M."/>
            <person name="Young S.K."/>
            <person name="Wortman J."/>
            <person name="Nusbaum C."/>
            <person name="Birren B."/>
        </authorList>
    </citation>
    <scope>NUCLEOTIDE SEQUENCE [LARGE SCALE GENOMIC DNA]</scope>
    <source>
        <strain evidence="3 4">CBS 43764</strain>
    </source>
</reference>
<feature type="region of interest" description="Disordered" evidence="1">
    <location>
        <begin position="443"/>
        <end position="515"/>
    </location>
</feature>
<dbReference type="HOGENOM" id="CLU_027821_1_1_1"/>
<evidence type="ECO:0000256" key="1">
    <source>
        <dbReference type="SAM" id="MobiDB-lite"/>
    </source>
</evidence>
<name>A0A0D1ZYU0_9PEZI</name>
<feature type="region of interest" description="Disordered" evidence="1">
    <location>
        <begin position="303"/>
        <end position="365"/>
    </location>
</feature>
<feature type="compositionally biased region" description="Low complexity" evidence="1">
    <location>
        <begin position="447"/>
        <end position="515"/>
    </location>
</feature>
<dbReference type="RefSeq" id="XP_016209457.1">
    <property type="nucleotide sequence ID" value="XM_016362717.1"/>
</dbReference>
<accession>A0A0D1ZYU0</accession>
<feature type="compositionally biased region" description="Polar residues" evidence="1">
    <location>
        <begin position="321"/>
        <end position="335"/>
    </location>
</feature>
<dbReference type="EMBL" id="KN847575">
    <property type="protein sequence ID" value="KIV99587.1"/>
    <property type="molecule type" value="Genomic_DNA"/>
</dbReference>
<dbReference type="VEuPathDB" id="FungiDB:PV09_08764"/>
<protein>
    <submittedName>
        <fullName evidence="3">Uncharacterized protein</fullName>
    </submittedName>
</protein>
<dbReference type="Proteomes" id="UP000053259">
    <property type="component" value="Unassembled WGS sequence"/>
</dbReference>
<dbReference type="InParanoid" id="A0A0D1ZYU0"/>
<dbReference type="AlphaFoldDB" id="A0A0D1ZYU0"/>
<dbReference type="GeneID" id="27316737"/>
<keyword evidence="2" id="KW-0732">Signal</keyword>
<dbReference type="STRING" id="253628.A0A0D1ZYU0"/>
<evidence type="ECO:0000313" key="3">
    <source>
        <dbReference type="EMBL" id="KIV99587.1"/>
    </source>
</evidence>
<evidence type="ECO:0000256" key="2">
    <source>
        <dbReference type="SAM" id="SignalP"/>
    </source>
</evidence>
<proteinExistence type="predicted"/>
<organism evidence="3 4">
    <name type="scientific">Verruconis gallopava</name>
    <dbReference type="NCBI Taxonomy" id="253628"/>
    <lineage>
        <taxon>Eukaryota</taxon>
        <taxon>Fungi</taxon>
        <taxon>Dikarya</taxon>
        <taxon>Ascomycota</taxon>
        <taxon>Pezizomycotina</taxon>
        <taxon>Dothideomycetes</taxon>
        <taxon>Pleosporomycetidae</taxon>
        <taxon>Venturiales</taxon>
        <taxon>Sympoventuriaceae</taxon>
        <taxon>Verruconis</taxon>
    </lineage>
</organism>
<keyword evidence="4" id="KW-1185">Reference proteome</keyword>
<evidence type="ECO:0000313" key="4">
    <source>
        <dbReference type="Proteomes" id="UP000053259"/>
    </source>
</evidence>
<feature type="compositionally biased region" description="Low complexity" evidence="1">
    <location>
        <begin position="336"/>
        <end position="365"/>
    </location>
</feature>